<dbReference type="HOGENOM" id="CLU_031040_10_0_5"/>
<dbReference type="Gene3D" id="3.30.1060.10">
    <property type="entry name" value="Peptide methionine sulphoxide reductase MsrA"/>
    <property type="match status" value="1"/>
</dbReference>
<organism evidence="7 8">
    <name type="scientific">Sphingopyxis alaskensis (strain DSM 13593 / LMG 18877 / RB2256)</name>
    <name type="common">Sphingomonas alaskensis</name>
    <dbReference type="NCBI Taxonomy" id="317655"/>
    <lineage>
        <taxon>Bacteria</taxon>
        <taxon>Pseudomonadati</taxon>
        <taxon>Pseudomonadota</taxon>
        <taxon>Alphaproteobacteria</taxon>
        <taxon>Sphingomonadales</taxon>
        <taxon>Sphingomonadaceae</taxon>
        <taxon>Sphingopyxis</taxon>
    </lineage>
</organism>
<keyword evidence="8" id="KW-1185">Reference proteome</keyword>
<dbReference type="SUPFAM" id="SSF55068">
    <property type="entry name" value="Peptide methionine sulfoxide reductase"/>
    <property type="match status" value="1"/>
</dbReference>
<dbReference type="KEGG" id="sal:Sala_0117"/>
<dbReference type="InterPro" id="IPR002569">
    <property type="entry name" value="Met_Sox_Rdtase_MsrA_dom"/>
</dbReference>
<reference evidence="7 8" key="1">
    <citation type="journal article" date="2009" name="Proc. Natl. Acad. Sci. U.S.A.">
        <title>The genomic basis of trophic strategy in marine bacteria.</title>
        <authorList>
            <person name="Lauro F.M."/>
            <person name="McDougald D."/>
            <person name="Thomas T."/>
            <person name="Williams T.J."/>
            <person name="Egan S."/>
            <person name="Rice S."/>
            <person name="DeMaere M.Z."/>
            <person name="Ting L."/>
            <person name="Ertan H."/>
            <person name="Johnson J."/>
            <person name="Ferriera S."/>
            <person name="Lapidus A."/>
            <person name="Anderson I."/>
            <person name="Kyrpides N."/>
            <person name="Munk A.C."/>
            <person name="Detter C."/>
            <person name="Han C.S."/>
            <person name="Brown M.V."/>
            <person name="Robb F.T."/>
            <person name="Kjelleberg S."/>
            <person name="Cavicchioli R."/>
        </authorList>
    </citation>
    <scope>NUCLEOTIDE SEQUENCE [LARGE SCALE GENOMIC DNA]</scope>
    <source>
        <strain evidence="8">DSM 13593 / LMG 18877 / RB2256</strain>
    </source>
</reference>
<dbReference type="InterPro" id="IPR036509">
    <property type="entry name" value="Met_Sox_Rdtase_MsrA_sf"/>
</dbReference>
<feature type="domain" description="Peptide methionine sulphoxide reductase MsrA" evidence="6">
    <location>
        <begin position="4"/>
        <end position="139"/>
    </location>
</feature>
<evidence type="ECO:0000313" key="8">
    <source>
        <dbReference type="Proteomes" id="UP000006578"/>
    </source>
</evidence>
<name>Q1GWY1_SPHAL</name>
<dbReference type="GO" id="GO:0008113">
    <property type="term" value="F:peptide-methionine (S)-S-oxide reductase activity"/>
    <property type="evidence" value="ECO:0007669"/>
    <property type="project" value="UniProtKB-EC"/>
</dbReference>
<dbReference type="Pfam" id="PF01625">
    <property type="entry name" value="PMSR"/>
    <property type="match status" value="1"/>
</dbReference>
<evidence type="ECO:0000259" key="6">
    <source>
        <dbReference type="Pfam" id="PF01625"/>
    </source>
</evidence>
<sequence length="200" mass="22303">MAKIGFGGGCHWCTEGVFQALRGVAQVDQGFVQSDAPADSWSEGVIVTFDPSIIPLATLCEVHLRTHSATRARSPSDKYRSAIYIFDDNQRHEAELAIVRFAEEFGNTAHTLVLPFRSFKASDERYQNYYRTDPSRPFCRRFIDPKLDYIRQHFSEVALPEPNSVAEHAVDRDNVSQDPASAGIMTDSSSSIATQSRTSP</sequence>
<dbReference type="STRING" id="317655.Sala_0117"/>
<dbReference type="Proteomes" id="UP000006578">
    <property type="component" value="Chromosome"/>
</dbReference>
<evidence type="ECO:0000256" key="3">
    <source>
        <dbReference type="ARBA" id="ARBA00047806"/>
    </source>
</evidence>
<dbReference type="OrthoDB" id="4174719at2"/>
<gene>
    <name evidence="7" type="ordered locus">Sala_0117</name>
</gene>
<dbReference type="eggNOG" id="COG0225">
    <property type="taxonomic scope" value="Bacteria"/>
</dbReference>
<proteinExistence type="predicted"/>
<evidence type="ECO:0000256" key="5">
    <source>
        <dbReference type="SAM" id="MobiDB-lite"/>
    </source>
</evidence>
<protein>
    <recommendedName>
        <fullName evidence="1">peptide-methionine (S)-S-oxide reductase</fullName>
        <ecNumber evidence="1">1.8.4.11</ecNumber>
    </recommendedName>
</protein>
<evidence type="ECO:0000256" key="1">
    <source>
        <dbReference type="ARBA" id="ARBA00012502"/>
    </source>
</evidence>
<accession>Q1GWY1</accession>
<dbReference type="AlphaFoldDB" id="Q1GWY1"/>
<dbReference type="PANTHER" id="PTHR43774">
    <property type="entry name" value="PEPTIDE METHIONINE SULFOXIDE REDUCTASE"/>
    <property type="match status" value="1"/>
</dbReference>
<evidence type="ECO:0000256" key="2">
    <source>
        <dbReference type="ARBA" id="ARBA00023002"/>
    </source>
</evidence>
<feature type="region of interest" description="Disordered" evidence="5">
    <location>
        <begin position="165"/>
        <end position="200"/>
    </location>
</feature>
<dbReference type="RefSeq" id="WP_011540442.1">
    <property type="nucleotide sequence ID" value="NC_008048.1"/>
</dbReference>
<keyword evidence="2" id="KW-0560">Oxidoreductase</keyword>
<dbReference type="PANTHER" id="PTHR43774:SF1">
    <property type="entry name" value="PEPTIDE METHIONINE SULFOXIDE REDUCTASE MSRA 2"/>
    <property type="match status" value="1"/>
</dbReference>
<evidence type="ECO:0000313" key="7">
    <source>
        <dbReference type="EMBL" id="ABF51841.1"/>
    </source>
</evidence>
<dbReference type="EMBL" id="CP000356">
    <property type="protein sequence ID" value="ABF51841.1"/>
    <property type="molecule type" value="Genomic_DNA"/>
</dbReference>
<dbReference type="EC" id="1.8.4.11" evidence="1"/>
<comment type="catalytic activity">
    <reaction evidence="4">
        <text>[thioredoxin]-disulfide + L-methionine + H2O = L-methionine (S)-S-oxide + [thioredoxin]-dithiol</text>
        <dbReference type="Rhea" id="RHEA:19993"/>
        <dbReference type="Rhea" id="RHEA-COMP:10698"/>
        <dbReference type="Rhea" id="RHEA-COMP:10700"/>
        <dbReference type="ChEBI" id="CHEBI:15377"/>
        <dbReference type="ChEBI" id="CHEBI:29950"/>
        <dbReference type="ChEBI" id="CHEBI:50058"/>
        <dbReference type="ChEBI" id="CHEBI:57844"/>
        <dbReference type="ChEBI" id="CHEBI:58772"/>
        <dbReference type="EC" id="1.8.4.11"/>
    </reaction>
</comment>
<comment type="catalytic activity">
    <reaction evidence="3">
        <text>L-methionyl-[protein] + [thioredoxin]-disulfide + H2O = L-methionyl-(S)-S-oxide-[protein] + [thioredoxin]-dithiol</text>
        <dbReference type="Rhea" id="RHEA:14217"/>
        <dbReference type="Rhea" id="RHEA-COMP:10698"/>
        <dbReference type="Rhea" id="RHEA-COMP:10700"/>
        <dbReference type="Rhea" id="RHEA-COMP:12313"/>
        <dbReference type="Rhea" id="RHEA-COMP:12315"/>
        <dbReference type="ChEBI" id="CHEBI:15377"/>
        <dbReference type="ChEBI" id="CHEBI:16044"/>
        <dbReference type="ChEBI" id="CHEBI:29950"/>
        <dbReference type="ChEBI" id="CHEBI:44120"/>
        <dbReference type="ChEBI" id="CHEBI:50058"/>
        <dbReference type="EC" id="1.8.4.11"/>
    </reaction>
</comment>
<feature type="compositionally biased region" description="Low complexity" evidence="5">
    <location>
        <begin position="186"/>
        <end position="200"/>
    </location>
</feature>
<evidence type="ECO:0000256" key="4">
    <source>
        <dbReference type="ARBA" id="ARBA00048782"/>
    </source>
</evidence>